<feature type="region of interest" description="Disordered" evidence="1">
    <location>
        <begin position="1"/>
        <end position="30"/>
    </location>
</feature>
<dbReference type="EMBL" id="FNET01000028">
    <property type="protein sequence ID" value="SDM87513.1"/>
    <property type="molecule type" value="Genomic_DNA"/>
</dbReference>
<accession>A0A1G9WTQ5</accession>
<organism evidence="2 3">
    <name type="scientific">Lentzea albidocapillata subsp. violacea</name>
    <dbReference type="NCBI Taxonomy" id="128104"/>
    <lineage>
        <taxon>Bacteria</taxon>
        <taxon>Bacillati</taxon>
        <taxon>Actinomycetota</taxon>
        <taxon>Actinomycetes</taxon>
        <taxon>Pseudonocardiales</taxon>
        <taxon>Pseudonocardiaceae</taxon>
        <taxon>Lentzea</taxon>
    </lineage>
</organism>
<dbReference type="NCBIfam" id="TIGR04141">
    <property type="entry name" value="TIGR04141 family sporadically distributed protein"/>
    <property type="match status" value="1"/>
</dbReference>
<evidence type="ECO:0000313" key="2">
    <source>
        <dbReference type="EMBL" id="SDM87513.1"/>
    </source>
</evidence>
<sequence length="579" mass="63950">MTTGPNGTDHHGVESNSPSDDDQAEPSAETRRVSLYQLTGTSDLRECVAPKVLEEDNEFEVEFVRVGNRPGLLVHGWSEPEEIGWNSMVHTLTGVDLGYERRVASAAVFVDVDGTIYVVTFNHGWRLIRDSRVNRAFGIDFAVRVVDDDEIQQLTRWALSSKSRVDRNAVPSGQGLWSFGLREHAELVRELVAKARADLPVQLTHLRPKPHRRNPWLRLECRDGLKLPLSVEGTGLVADLREINKVLAEYPVVDALAPLQWVKRVPAGDERREVLELAVAELLAGNGTIGGEVGISYPAKYFEGPDVHCYRGSINGTVIDTDELTLEHISRPLHLAPPQTRLSSLRSGHIDGYDEHGKSSSDGMSALQWIAAEVNLNQGRHILLDGEWFALGEEYVSHVDSVVRKAFASPPPWSLPAWNDAPPNKDGKIHEDDYNKHVANTGKKRFVCMDKKLVTTRAHPRGFEACDLLGPGDSLVHVKRTSSSTGSSPLSHLFAQGLVAAESFTNADTWEKFRQLVAKQNPARAQKMGPRPGSVVFAIHRSDKPLTADSLFTFARSTLVSAWNTLTTYGIPVHVAVIN</sequence>
<dbReference type="Pfam" id="PF19614">
    <property type="entry name" value="DUF6119"/>
    <property type="match status" value="1"/>
</dbReference>
<dbReference type="AlphaFoldDB" id="A0A1G9WTQ5"/>
<gene>
    <name evidence="2" type="ORF">SAMN04488074_12868</name>
</gene>
<evidence type="ECO:0000256" key="1">
    <source>
        <dbReference type="SAM" id="MobiDB-lite"/>
    </source>
</evidence>
<dbReference type="InterPro" id="IPR026487">
    <property type="entry name" value="CHP04141"/>
</dbReference>
<proteinExistence type="predicted"/>
<evidence type="ECO:0000313" key="3">
    <source>
        <dbReference type="Proteomes" id="UP000199682"/>
    </source>
</evidence>
<name>A0A1G9WTQ5_9PSEU</name>
<dbReference type="Proteomes" id="UP000199682">
    <property type="component" value="Unassembled WGS sequence"/>
</dbReference>
<protein>
    <submittedName>
        <fullName evidence="2">Sporadically distributed protein, TIGR04141 family</fullName>
    </submittedName>
</protein>
<reference evidence="3" key="1">
    <citation type="submission" date="2016-10" db="EMBL/GenBank/DDBJ databases">
        <authorList>
            <person name="Varghese N."/>
            <person name="Submissions S."/>
        </authorList>
    </citation>
    <scope>NUCLEOTIDE SEQUENCE [LARGE SCALE GENOMIC DNA]</scope>
    <source>
        <strain evidence="3">DSM 44796</strain>
    </source>
</reference>